<dbReference type="InterPro" id="IPR007269">
    <property type="entry name" value="ICMT_MeTrfase"/>
</dbReference>
<dbReference type="RefSeq" id="WP_151006650.1">
    <property type="nucleotide sequence ID" value="NZ_CABVPO010000005.1"/>
</dbReference>
<evidence type="ECO:0000256" key="4">
    <source>
        <dbReference type="ARBA" id="ARBA00023136"/>
    </source>
</evidence>
<evidence type="ECO:0000256" key="2">
    <source>
        <dbReference type="ARBA" id="ARBA00022692"/>
    </source>
</evidence>
<dbReference type="PANTHER" id="PTHR43847:SF1">
    <property type="entry name" value="BLL3993 PROTEIN"/>
    <property type="match status" value="1"/>
</dbReference>
<keyword evidence="4" id="KW-0472">Membrane</keyword>
<dbReference type="GO" id="GO:0032259">
    <property type="term" value="P:methylation"/>
    <property type="evidence" value="ECO:0007669"/>
    <property type="project" value="UniProtKB-KW"/>
</dbReference>
<gene>
    <name evidence="5" type="ORF">F7R13_28350</name>
</gene>
<dbReference type="Proteomes" id="UP000473571">
    <property type="component" value="Unassembled WGS sequence"/>
</dbReference>
<dbReference type="Gene3D" id="1.20.120.1630">
    <property type="match status" value="1"/>
</dbReference>
<dbReference type="GO" id="GO:0016020">
    <property type="term" value="C:membrane"/>
    <property type="evidence" value="ECO:0007669"/>
    <property type="project" value="UniProtKB-SubCell"/>
</dbReference>
<comment type="caution">
    <text evidence="5">The sequence shown here is derived from an EMBL/GenBank/DDBJ whole genome shotgun (WGS) entry which is preliminary data.</text>
</comment>
<accession>A0A6L3NAU2</accession>
<evidence type="ECO:0000313" key="6">
    <source>
        <dbReference type="Proteomes" id="UP000473571"/>
    </source>
</evidence>
<keyword evidence="2" id="KW-0812">Transmembrane</keyword>
<protein>
    <submittedName>
        <fullName evidence="5">Isoprenylcysteine carboxylmethyltransferase family protein</fullName>
    </submittedName>
</protein>
<evidence type="ECO:0000313" key="5">
    <source>
        <dbReference type="EMBL" id="KAB0650186.1"/>
    </source>
</evidence>
<reference evidence="5 6" key="1">
    <citation type="submission" date="2019-09" db="EMBL/GenBank/DDBJ databases">
        <title>Draft genome sequences of 48 bacterial type strains from the CCUG.</title>
        <authorList>
            <person name="Tunovic T."/>
            <person name="Pineiro-Iglesias B."/>
            <person name="Unosson C."/>
            <person name="Inganas E."/>
            <person name="Ohlen M."/>
            <person name="Cardew S."/>
            <person name="Jensie-Markopoulos S."/>
            <person name="Salva-Serra F."/>
            <person name="Jaen-Luchoro D."/>
            <person name="Karlsson R."/>
            <person name="Svensson-Stadler L."/>
            <person name="Chun J."/>
            <person name="Moore E."/>
        </authorList>
    </citation>
    <scope>NUCLEOTIDE SEQUENCE [LARGE SCALE GENOMIC DNA]</scope>
    <source>
        <strain evidence="5 6">CCUG 65687</strain>
    </source>
</reference>
<dbReference type="Pfam" id="PF04140">
    <property type="entry name" value="ICMT"/>
    <property type="match status" value="1"/>
</dbReference>
<dbReference type="InterPro" id="IPR052527">
    <property type="entry name" value="Metal_cation-efflux_comp"/>
</dbReference>
<name>A0A6L3NAU2_9BURK</name>
<dbReference type="EMBL" id="VZOL01000659">
    <property type="protein sequence ID" value="KAB0650186.1"/>
    <property type="molecule type" value="Genomic_DNA"/>
</dbReference>
<organism evidence="5 6">
    <name type="scientific">Burkholderia territorii</name>
    <dbReference type="NCBI Taxonomy" id="1503055"/>
    <lineage>
        <taxon>Bacteria</taxon>
        <taxon>Pseudomonadati</taxon>
        <taxon>Pseudomonadota</taxon>
        <taxon>Betaproteobacteria</taxon>
        <taxon>Burkholderiales</taxon>
        <taxon>Burkholderiaceae</taxon>
        <taxon>Burkholderia</taxon>
        <taxon>Burkholderia cepacia complex</taxon>
    </lineage>
</organism>
<keyword evidence="5" id="KW-0808">Transferase</keyword>
<evidence type="ECO:0000256" key="3">
    <source>
        <dbReference type="ARBA" id="ARBA00022989"/>
    </source>
</evidence>
<sequence>MAVTRKFAIAASISTLVYLGLAVLGIGGFAAFFSHPQLTVVAVATLVLAVVALFTEGNLSAGERENRDNRWVLAAFAVTGFLLAYLPALTDRLDVWTFGGDTVRWSGVVLYVAGGMLRLWPVFVLGKRFSGLVAIQPGHTLVTDGIYRRIRNPSYLGLLVNAIGWALAFRSGIGLLLVASMMIPLVARIRSEEALLRARFGAEYDAYCAHTWRLLPGVY</sequence>
<dbReference type="PANTHER" id="PTHR43847">
    <property type="entry name" value="BLL3993 PROTEIN"/>
    <property type="match status" value="1"/>
</dbReference>
<keyword evidence="3" id="KW-1133">Transmembrane helix</keyword>
<keyword evidence="5" id="KW-0489">Methyltransferase</keyword>
<evidence type="ECO:0000256" key="1">
    <source>
        <dbReference type="ARBA" id="ARBA00004141"/>
    </source>
</evidence>
<dbReference type="GO" id="GO:0004671">
    <property type="term" value="F:protein C-terminal S-isoprenylcysteine carboxyl O-methyltransferase activity"/>
    <property type="evidence" value="ECO:0007669"/>
    <property type="project" value="InterPro"/>
</dbReference>
<dbReference type="AlphaFoldDB" id="A0A6L3NAU2"/>
<comment type="subcellular location">
    <subcellularLocation>
        <location evidence="1">Membrane</location>
        <topology evidence="1">Multi-pass membrane protein</topology>
    </subcellularLocation>
</comment>
<proteinExistence type="predicted"/>